<feature type="transmembrane region" description="Helical" evidence="1">
    <location>
        <begin position="404"/>
        <end position="423"/>
    </location>
</feature>
<keyword evidence="1" id="KW-0812">Transmembrane</keyword>
<feature type="transmembrane region" description="Helical" evidence="1">
    <location>
        <begin position="288"/>
        <end position="309"/>
    </location>
</feature>
<dbReference type="Gramene" id="ONI28125">
    <property type="protein sequence ID" value="ONI28125"/>
    <property type="gene ID" value="PRUPE_1G124900"/>
</dbReference>
<feature type="transmembrane region" description="Helical" evidence="1">
    <location>
        <begin position="477"/>
        <end position="500"/>
    </location>
</feature>
<evidence type="ECO:0000313" key="2">
    <source>
        <dbReference type="EMBL" id="ONI28125.1"/>
    </source>
</evidence>
<protein>
    <submittedName>
        <fullName evidence="2">Uncharacterized protein</fullName>
    </submittedName>
</protein>
<dbReference type="InterPro" id="IPR036259">
    <property type="entry name" value="MFS_trans_sf"/>
</dbReference>
<feature type="transmembrane region" description="Helical" evidence="1">
    <location>
        <begin position="25"/>
        <end position="48"/>
    </location>
</feature>
<keyword evidence="1" id="KW-1133">Transmembrane helix</keyword>
<dbReference type="EMBL" id="CM007651">
    <property type="protein sequence ID" value="ONI28125.1"/>
    <property type="molecule type" value="Genomic_DNA"/>
</dbReference>
<dbReference type="GO" id="GO:0055085">
    <property type="term" value="P:transmembrane transport"/>
    <property type="evidence" value="ECO:0000318"/>
    <property type="project" value="GO_Central"/>
</dbReference>
<feature type="transmembrane region" description="Helical" evidence="1">
    <location>
        <begin position="325"/>
        <end position="343"/>
    </location>
</feature>
<keyword evidence="3" id="KW-1185">Reference proteome</keyword>
<dbReference type="GO" id="GO:0016020">
    <property type="term" value="C:membrane"/>
    <property type="evidence" value="ECO:0000318"/>
    <property type="project" value="GO_Central"/>
</dbReference>
<dbReference type="PANTHER" id="PTHR11654">
    <property type="entry name" value="OLIGOPEPTIDE TRANSPORTER-RELATED"/>
    <property type="match status" value="1"/>
</dbReference>
<reference evidence="2 3" key="1">
    <citation type="journal article" date="2013" name="Nat. Genet.">
        <title>The high-quality draft genome of peach (Prunus persica) identifies unique patterns of genetic diversity, domestication and genome evolution.</title>
        <authorList>
            <consortium name="International Peach Genome Initiative"/>
            <person name="Verde I."/>
            <person name="Abbott A.G."/>
            <person name="Scalabrin S."/>
            <person name="Jung S."/>
            <person name="Shu S."/>
            <person name="Marroni F."/>
            <person name="Zhebentyayeva T."/>
            <person name="Dettori M.T."/>
            <person name="Grimwood J."/>
            <person name="Cattonaro F."/>
            <person name="Zuccolo A."/>
            <person name="Rossini L."/>
            <person name="Jenkins J."/>
            <person name="Vendramin E."/>
            <person name="Meisel L.A."/>
            <person name="Decroocq V."/>
            <person name="Sosinski B."/>
            <person name="Prochnik S."/>
            <person name="Mitros T."/>
            <person name="Policriti A."/>
            <person name="Cipriani G."/>
            <person name="Dondini L."/>
            <person name="Ficklin S."/>
            <person name="Goodstein D.M."/>
            <person name="Xuan P."/>
            <person name="Del Fabbro C."/>
            <person name="Aramini V."/>
            <person name="Copetti D."/>
            <person name="Gonzalez S."/>
            <person name="Horner D.S."/>
            <person name="Falchi R."/>
            <person name="Lucas S."/>
            <person name="Mica E."/>
            <person name="Maldonado J."/>
            <person name="Lazzari B."/>
            <person name="Bielenberg D."/>
            <person name="Pirona R."/>
            <person name="Miculan M."/>
            <person name="Barakat A."/>
            <person name="Testolin R."/>
            <person name="Stella A."/>
            <person name="Tartarini S."/>
            <person name="Tonutti P."/>
            <person name="Arus P."/>
            <person name="Orellana A."/>
            <person name="Wells C."/>
            <person name="Main D."/>
            <person name="Vizzotto G."/>
            <person name="Silva H."/>
            <person name="Salamini F."/>
            <person name="Schmutz J."/>
            <person name="Morgante M."/>
            <person name="Rokhsar D.S."/>
        </authorList>
    </citation>
    <scope>NUCLEOTIDE SEQUENCE [LARGE SCALE GENOMIC DNA]</scope>
    <source>
        <strain evidence="3">cv. Nemared</strain>
    </source>
</reference>
<feature type="transmembrane region" description="Helical" evidence="1">
    <location>
        <begin position="355"/>
        <end position="372"/>
    </location>
</feature>
<feature type="transmembrane region" description="Helical" evidence="1">
    <location>
        <begin position="204"/>
        <end position="220"/>
    </location>
</feature>
<evidence type="ECO:0000313" key="3">
    <source>
        <dbReference type="Proteomes" id="UP000006882"/>
    </source>
</evidence>
<feature type="transmembrane region" description="Helical" evidence="1">
    <location>
        <begin position="226"/>
        <end position="246"/>
    </location>
</feature>
<sequence length="528" mass="60126">MGLGALIHFVRECIHKYLYFSKATICIQGLVLSHSFVNHAIMSILIVYLQNNWSHPHFQIAAVVTNVQEGIADILVIFLAHFSHTFNGGLKIIATTNAAYILGLSLLWLPNEYKSEDYAAMARIFYGAVVLLTLGESGRSAALKEFLNKQCLSQHKETGRTDGKRPEGWEEASEQKEITAEKYTEAGGDQQVTKEMAERDKKDFWGVPWFLGAVVPLFLLKTTWTQIFMISTIAMAVSYLLFWFGYNDYLKNNKEAQAGEHHQVTERENLWTLNKKVRKKKRLRKEIVASWLAFFVYSMVKAAGSTFFFEQMSNLKNPIHNYDPAVYFNVLSSFSKYIISFLFPKLIPKRTRARIGCGMASTVLCCVAAWVVEIQRMRKVTRAGLEDDTSETISMSMFWLVPQFFLLGLMEGLAVDGLIDLLADRVDEKDKEMAKHYGSHTSDLVVGTGKLLTALIILAFRHRWFNDSINLSRLDKYYRLLTFLSLGSFIYYLCVGFYFYSNDDAQNSAIEEHEQGHNGSGNMEMATI</sequence>
<accession>A0A251QZD2</accession>
<name>A0A251QZD2_PRUPE</name>
<dbReference type="SMR" id="A0A251QZD2"/>
<feature type="transmembrane region" description="Helical" evidence="1">
    <location>
        <begin position="60"/>
        <end position="80"/>
    </location>
</feature>
<dbReference type="Proteomes" id="UP000006882">
    <property type="component" value="Chromosome G1"/>
</dbReference>
<evidence type="ECO:0000256" key="1">
    <source>
        <dbReference type="SAM" id="Phobius"/>
    </source>
</evidence>
<feature type="transmembrane region" description="Helical" evidence="1">
    <location>
        <begin position="444"/>
        <end position="465"/>
    </location>
</feature>
<dbReference type="AlphaFoldDB" id="A0A251QZD2"/>
<organism evidence="2 3">
    <name type="scientific">Prunus persica</name>
    <name type="common">Peach</name>
    <name type="synonym">Amygdalus persica</name>
    <dbReference type="NCBI Taxonomy" id="3760"/>
    <lineage>
        <taxon>Eukaryota</taxon>
        <taxon>Viridiplantae</taxon>
        <taxon>Streptophyta</taxon>
        <taxon>Embryophyta</taxon>
        <taxon>Tracheophyta</taxon>
        <taxon>Spermatophyta</taxon>
        <taxon>Magnoliopsida</taxon>
        <taxon>eudicotyledons</taxon>
        <taxon>Gunneridae</taxon>
        <taxon>Pentapetalae</taxon>
        <taxon>rosids</taxon>
        <taxon>fabids</taxon>
        <taxon>Rosales</taxon>
        <taxon>Rosaceae</taxon>
        <taxon>Amygdaloideae</taxon>
        <taxon>Amygdaleae</taxon>
        <taxon>Prunus</taxon>
    </lineage>
</organism>
<dbReference type="STRING" id="3760.A0A251QZD2"/>
<dbReference type="Gene3D" id="1.20.1250.20">
    <property type="entry name" value="MFS general substrate transporter like domains"/>
    <property type="match status" value="1"/>
</dbReference>
<dbReference type="GO" id="GO:0022857">
    <property type="term" value="F:transmembrane transporter activity"/>
    <property type="evidence" value="ECO:0000318"/>
    <property type="project" value="GO_Central"/>
</dbReference>
<gene>
    <name evidence="2" type="ORF">PRUPE_1G124900</name>
</gene>
<keyword evidence="1" id="KW-0472">Membrane</keyword>
<feature type="transmembrane region" description="Helical" evidence="1">
    <location>
        <begin position="92"/>
        <end position="111"/>
    </location>
</feature>
<dbReference type="OrthoDB" id="975446at2759"/>
<proteinExistence type="predicted"/>
<dbReference type="SUPFAM" id="SSF103473">
    <property type="entry name" value="MFS general substrate transporter"/>
    <property type="match status" value="1"/>
</dbReference>